<proteinExistence type="predicted"/>
<keyword evidence="2" id="KW-0732">Signal</keyword>
<organism evidence="3">
    <name type="scientific">Trypanosoma congolense (strain IL3000)</name>
    <dbReference type="NCBI Taxonomy" id="1068625"/>
    <lineage>
        <taxon>Eukaryota</taxon>
        <taxon>Discoba</taxon>
        <taxon>Euglenozoa</taxon>
        <taxon>Kinetoplastea</taxon>
        <taxon>Metakinetoplastina</taxon>
        <taxon>Trypanosomatida</taxon>
        <taxon>Trypanosomatidae</taxon>
        <taxon>Trypanosoma</taxon>
        <taxon>Nannomonas</taxon>
    </lineage>
</organism>
<keyword evidence="1" id="KW-0812">Transmembrane</keyword>
<feature type="transmembrane region" description="Helical" evidence="1">
    <location>
        <begin position="39"/>
        <end position="58"/>
    </location>
</feature>
<keyword evidence="1" id="KW-0472">Membrane</keyword>
<keyword evidence="1" id="KW-1133">Transmembrane helix</keyword>
<evidence type="ECO:0000256" key="1">
    <source>
        <dbReference type="SAM" id="Phobius"/>
    </source>
</evidence>
<feature type="chain" id="PRO_5003410432" evidence="2">
    <location>
        <begin position="24"/>
        <end position="150"/>
    </location>
</feature>
<dbReference type="VEuPathDB" id="TriTrypDB:TcIL3000.11.7480"/>
<evidence type="ECO:0000256" key="2">
    <source>
        <dbReference type="SAM" id="SignalP"/>
    </source>
</evidence>
<reference evidence="3" key="1">
    <citation type="journal article" date="2012" name="Proc. Natl. Acad. Sci. U.S.A.">
        <title>Antigenic diversity is generated by distinct evolutionary mechanisms in African trypanosome species.</title>
        <authorList>
            <person name="Jackson A.P."/>
            <person name="Berry A."/>
            <person name="Aslett M."/>
            <person name="Allison H.C."/>
            <person name="Burton P."/>
            <person name="Vavrova-Anderson J."/>
            <person name="Brown R."/>
            <person name="Browne H."/>
            <person name="Corton N."/>
            <person name="Hauser H."/>
            <person name="Gamble J."/>
            <person name="Gilderthorp R."/>
            <person name="Marcello L."/>
            <person name="McQuillan J."/>
            <person name="Otto T.D."/>
            <person name="Quail M.A."/>
            <person name="Sanders M.J."/>
            <person name="van Tonder A."/>
            <person name="Ginger M.L."/>
            <person name="Field M.C."/>
            <person name="Barry J.D."/>
            <person name="Hertz-Fowler C."/>
            <person name="Berriman M."/>
        </authorList>
    </citation>
    <scope>NUCLEOTIDE SEQUENCE</scope>
    <source>
        <strain evidence="3">IL3000</strain>
    </source>
</reference>
<name>G0V0Z1_TRYCI</name>
<evidence type="ECO:0000313" key="3">
    <source>
        <dbReference type="EMBL" id="CCC95312.1"/>
    </source>
</evidence>
<dbReference type="AlphaFoldDB" id="G0V0Z1"/>
<gene>
    <name evidence="3" type="ORF">TCIL3000_11_7480</name>
</gene>
<sequence>MISFNLIFLFFSFVSFLLYECQTSSHMRPYKPDLSLPFVMFSFDLISFFFFPFVRATMQHQGAPPIHKREQHQHAYLWALLPPSHDHIAPVELSKSKVRREDGGYLKRGEAGLKKKCVLYNCAWAIRTLRLFMLAGVVCRRHKCMEMVAR</sequence>
<protein>
    <submittedName>
        <fullName evidence="3">Uncharacterized protein TCIL3000_11_7480</fullName>
    </submittedName>
</protein>
<dbReference type="EMBL" id="HE575324">
    <property type="protein sequence ID" value="CCC95312.1"/>
    <property type="molecule type" value="Genomic_DNA"/>
</dbReference>
<feature type="signal peptide" evidence="2">
    <location>
        <begin position="1"/>
        <end position="23"/>
    </location>
</feature>
<accession>G0V0Z1</accession>